<dbReference type="InterPro" id="IPR002035">
    <property type="entry name" value="VWF_A"/>
</dbReference>
<dbReference type="RefSeq" id="WP_172145054.1">
    <property type="nucleotide sequence ID" value="NZ_JAAIIJ010000015.1"/>
</dbReference>
<comment type="caution">
    <text evidence="4">The sequence shown here is derived from an EMBL/GenBank/DDBJ whole genome shotgun (WGS) entry which is preliminary data.</text>
</comment>
<dbReference type="Gene3D" id="2.60.40.10">
    <property type="entry name" value="Immunoglobulins"/>
    <property type="match status" value="1"/>
</dbReference>
<dbReference type="PANTHER" id="PTHR10579">
    <property type="entry name" value="CALCIUM-ACTIVATED CHLORIDE CHANNEL REGULATOR"/>
    <property type="match status" value="1"/>
</dbReference>
<dbReference type="SUPFAM" id="SSF53300">
    <property type="entry name" value="vWA-like"/>
    <property type="match status" value="1"/>
</dbReference>
<name>A0ABX1SXT4_9BIFI</name>
<dbReference type="Pfam" id="PF24558">
    <property type="entry name" value="DUF7604"/>
    <property type="match status" value="1"/>
</dbReference>
<dbReference type="InterPro" id="IPR051266">
    <property type="entry name" value="CLCR"/>
</dbReference>
<evidence type="ECO:0000313" key="4">
    <source>
        <dbReference type="EMBL" id="NMN02170.1"/>
    </source>
</evidence>
<sequence length="827" mass="88947">MERSGHSPRVGIAPVHKLWPVCVALFAVIVMVVPLVAGGVRAAAAESSSRSREVPSPVGVSGLIAPAHQKYVKSNGDGTYDLTLNVRGDVAESARTVHQPVDVVLILDKSGSMRENGGVKGKTRWEVVKEAATVLTRRLLTPENSRLPHALQTRMSAVFFDNTAYCGKFPLGRWSVSAEELISTFGQIEENRSTNWEDGLRLGNEQVKKGRAGVPKHIVLLTDGMPTFRNTPMGYEGIVPTLQEKPSSFPNHPDYKNNDGARRLLRGGQLVYGNGALDYKDRCYRAAVDEAQRRAGDARLFAVSAGGDVSNEKMQLFAEEVGGQFFDGSNPDKLREAFDDIVRQIVTTSWRYRRVEISDELSEYVIHVDEGSGAKYTWGAIDSRGNHVSAEADSALKSMNVSYDPTSKRFKIGFDDGVMLTGGTTYWAKITVKPTDVAHKHYVTHGGKYPHTGEDGTDAPGSRTSSNQPGFHSNKGRATLTYMVVSLTGGKELAGDQQTTEYPHPVVQIRPATLTLAGKVDNTYAGKRGARASHWKLSALDKSGAGIALTAPSESVGASGMDQMATRGMLVVPGTYTLRQQADSASKYQHFSGYSEDGWLCADDKGETSDLLENGQVTVGAGQNVTCTANFRAKPGGIAWSKVDERDTTKLLRGSQWSLFSTDVPGFEGRKVSDNGEHDADSADGRLAVADLAWGEYELTETQAPEGYQRLDGALKVKVLPEAGEMTQESFTVKAGDGGKVANHKVAVKPKPAPAKPVVPVKPTKPDEAPKPAEPPKRAEPAKPTEPAKPAEALAPTGAWVTGGVAVIAFGLAAALAVRLVRKWIML</sequence>
<dbReference type="Gene3D" id="3.40.50.410">
    <property type="entry name" value="von Willebrand factor, type A domain"/>
    <property type="match status" value="1"/>
</dbReference>
<keyword evidence="5" id="KW-1185">Reference proteome</keyword>
<dbReference type="InterPro" id="IPR013783">
    <property type="entry name" value="Ig-like_fold"/>
</dbReference>
<protein>
    <submittedName>
        <fullName evidence="4">Prespore-cell-inducing factor</fullName>
    </submittedName>
</protein>
<feature type="domain" description="VWFA" evidence="3">
    <location>
        <begin position="102"/>
        <end position="341"/>
    </location>
</feature>
<feature type="compositionally biased region" description="Basic and acidic residues" evidence="1">
    <location>
        <begin position="764"/>
        <end position="783"/>
    </location>
</feature>
<dbReference type="Pfam" id="PF00092">
    <property type="entry name" value="VWA"/>
    <property type="match status" value="1"/>
</dbReference>
<dbReference type="Proteomes" id="UP000553756">
    <property type="component" value="Unassembled WGS sequence"/>
</dbReference>
<evidence type="ECO:0000256" key="2">
    <source>
        <dbReference type="SAM" id="Phobius"/>
    </source>
</evidence>
<feature type="compositionally biased region" description="Polar residues" evidence="1">
    <location>
        <begin position="462"/>
        <end position="471"/>
    </location>
</feature>
<organism evidence="4 5">
    <name type="scientific">Bifidobacterium panos</name>
    <dbReference type="NCBI Taxonomy" id="2675321"/>
    <lineage>
        <taxon>Bacteria</taxon>
        <taxon>Bacillati</taxon>
        <taxon>Actinomycetota</taxon>
        <taxon>Actinomycetes</taxon>
        <taxon>Bifidobacteriales</taxon>
        <taxon>Bifidobacteriaceae</taxon>
        <taxon>Bifidobacterium</taxon>
    </lineage>
</organism>
<gene>
    <name evidence="4" type="ORF">G1C94_0792</name>
</gene>
<dbReference type="InterPro" id="IPR041033">
    <property type="entry name" value="SpaA_PFL_dom_1"/>
</dbReference>
<dbReference type="InterPro" id="IPR055384">
    <property type="entry name" value="DUF7604"/>
</dbReference>
<dbReference type="Pfam" id="PF17802">
    <property type="entry name" value="SpaA"/>
    <property type="match status" value="1"/>
</dbReference>
<evidence type="ECO:0000256" key="1">
    <source>
        <dbReference type="SAM" id="MobiDB-lite"/>
    </source>
</evidence>
<dbReference type="Pfam" id="PF19403">
    <property type="entry name" value="SpaA_2"/>
    <property type="match status" value="1"/>
</dbReference>
<proteinExistence type="predicted"/>
<reference evidence="4 5" key="1">
    <citation type="submission" date="2020-02" db="EMBL/GenBank/DDBJ databases">
        <title>Characterization of phylogenetic diversity of novel bifidobacterial species isolated in Czech ZOOs.</title>
        <authorList>
            <person name="Lugli G.A."/>
            <person name="Vera N.B."/>
            <person name="Ventura M."/>
        </authorList>
    </citation>
    <scope>NUCLEOTIDE SEQUENCE [LARGE SCALE GENOMIC DNA]</scope>
    <source>
        <strain evidence="4 5">DSM 109963</strain>
    </source>
</reference>
<feature type="transmembrane region" description="Helical" evidence="2">
    <location>
        <begin position="799"/>
        <end position="821"/>
    </location>
</feature>
<feature type="transmembrane region" description="Helical" evidence="2">
    <location>
        <begin position="21"/>
        <end position="44"/>
    </location>
</feature>
<dbReference type="InterPro" id="IPR036465">
    <property type="entry name" value="vWFA_dom_sf"/>
</dbReference>
<dbReference type="PANTHER" id="PTHR10579:SF43">
    <property type="entry name" value="ZINC FINGER (C3HC4-TYPE RING FINGER) FAMILY PROTEIN"/>
    <property type="match status" value="1"/>
</dbReference>
<keyword evidence="2" id="KW-1133">Transmembrane helix</keyword>
<dbReference type="SMART" id="SM00327">
    <property type="entry name" value="VWA"/>
    <property type="match status" value="1"/>
</dbReference>
<evidence type="ECO:0000313" key="5">
    <source>
        <dbReference type="Proteomes" id="UP000553756"/>
    </source>
</evidence>
<keyword evidence="2" id="KW-0812">Transmembrane</keyword>
<feature type="region of interest" description="Disordered" evidence="1">
    <location>
        <begin position="750"/>
        <end position="790"/>
    </location>
</feature>
<keyword evidence="2" id="KW-0472">Membrane</keyword>
<accession>A0ABX1SXT4</accession>
<feature type="region of interest" description="Disordered" evidence="1">
    <location>
        <begin position="446"/>
        <end position="475"/>
    </location>
</feature>
<dbReference type="PROSITE" id="PS50234">
    <property type="entry name" value="VWFA"/>
    <property type="match status" value="1"/>
</dbReference>
<dbReference type="InterPro" id="IPR045826">
    <property type="entry name" value="SpaA_PFL_dom_2"/>
</dbReference>
<evidence type="ECO:0000259" key="3">
    <source>
        <dbReference type="PROSITE" id="PS50234"/>
    </source>
</evidence>
<dbReference type="CDD" id="cd00198">
    <property type="entry name" value="vWFA"/>
    <property type="match status" value="1"/>
</dbReference>
<dbReference type="EMBL" id="JAAIIJ010000015">
    <property type="protein sequence ID" value="NMN02170.1"/>
    <property type="molecule type" value="Genomic_DNA"/>
</dbReference>